<dbReference type="OrthoDB" id="3236524at2"/>
<gene>
    <name evidence="2" type="ORF">PSET11_01310</name>
</gene>
<evidence type="ECO:0000313" key="3">
    <source>
        <dbReference type="Proteomes" id="UP000280861"/>
    </source>
</evidence>
<dbReference type="Proteomes" id="UP000280861">
    <property type="component" value="Unassembled WGS sequence"/>
</dbReference>
<proteinExistence type="predicted"/>
<dbReference type="RefSeq" id="WP_124091269.1">
    <property type="nucleotide sequence ID" value="NZ_CBCRYA010000003.1"/>
</dbReference>
<dbReference type="InterPro" id="IPR014922">
    <property type="entry name" value="YdhG-like"/>
</dbReference>
<reference evidence="2 3" key="1">
    <citation type="submission" date="2018-11" db="EMBL/GenBank/DDBJ databases">
        <authorList>
            <person name="Criscuolo A."/>
        </authorList>
    </citation>
    <scope>NUCLEOTIDE SEQUENCE [LARGE SCALE GENOMIC DNA]</scope>
    <source>
        <strain evidence="2">AT11b</strain>
    </source>
</reference>
<dbReference type="Pfam" id="PF08818">
    <property type="entry name" value="DUF1801"/>
    <property type="match status" value="1"/>
</dbReference>
<protein>
    <recommendedName>
        <fullName evidence="1">YdhG-like domain-containing protein</fullName>
    </recommendedName>
</protein>
<evidence type="ECO:0000313" key="2">
    <source>
        <dbReference type="EMBL" id="VDC23868.1"/>
    </source>
</evidence>
<feature type="domain" description="YdhG-like" evidence="1">
    <location>
        <begin position="17"/>
        <end position="108"/>
    </location>
</feature>
<dbReference type="Gene3D" id="3.90.1150.200">
    <property type="match status" value="1"/>
</dbReference>
<dbReference type="AlphaFoldDB" id="A0A3P5WQ83"/>
<organism evidence="2 3">
    <name type="scientific">Arthrobacter ulcerisalmonis</name>
    <dbReference type="NCBI Taxonomy" id="2483813"/>
    <lineage>
        <taxon>Bacteria</taxon>
        <taxon>Bacillati</taxon>
        <taxon>Actinomycetota</taxon>
        <taxon>Actinomycetes</taxon>
        <taxon>Micrococcales</taxon>
        <taxon>Micrococcaceae</taxon>
        <taxon>Arthrobacter</taxon>
    </lineage>
</organism>
<evidence type="ECO:0000259" key="1">
    <source>
        <dbReference type="Pfam" id="PF08818"/>
    </source>
</evidence>
<sequence>MGSVLDALAAVAEPARGPLQHVIDLALELAPEATEGQSYGMPALKLDDKPLIAVVAAAKHLSLYPFSGSVVAAVAEQLEGYSLSKGTIRFTPDQPVPDAVIRQIVQLRIAEIRG</sequence>
<keyword evidence="3" id="KW-1185">Reference proteome</keyword>
<dbReference type="EMBL" id="UXAU01000019">
    <property type="protein sequence ID" value="VDC23868.1"/>
    <property type="molecule type" value="Genomic_DNA"/>
</dbReference>
<dbReference type="SUPFAM" id="SSF159888">
    <property type="entry name" value="YdhG-like"/>
    <property type="match status" value="1"/>
</dbReference>
<name>A0A3P5WQ83_9MICC</name>
<accession>A0A3P5WQ83</accession>